<dbReference type="SUPFAM" id="SSF140102">
    <property type="entry name" value="ISY1 domain-like"/>
    <property type="match status" value="1"/>
</dbReference>
<dbReference type="Pfam" id="PF06246">
    <property type="entry name" value="Isy1"/>
    <property type="match status" value="1"/>
</dbReference>
<organism evidence="5 6">
    <name type="scientific">Pycnococcus provasolii</name>
    <dbReference type="NCBI Taxonomy" id="41880"/>
    <lineage>
        <taxon>Eukaryota</taxon>
        <taxon>Viridiplantae</taxon>
        <taxon>Chlorophyta</taxon>
        <taxon>Pseudoscourfieldiophyceae</taxon>
        <taxon>Pseudoscourfieldiales</taxon>
        <taxon>Pycnococcaceae</taxon>
        <taxon>Pycnococcus</taxon>
    </lineage>
</organism>
<proteinExistence type="inferred from homology"/>
<protein>
    <recommendedName>
        <fullName evidence="7">Pre-mRNA-splicing factor ISY1</fullName>
    </recommendedName>
</protein>
<dbReference type="EMBL" id="BNJQ01000001">
    <property type="protein sequence ID" value="GHP01468.1"/>
    <property type="molecule type" value="Genomic_DNA"/>
</dbReference>
<dbReference type="InterPro" id="IPR009360">
    <property type="entry name" value="Isy1"/>
</dbReference>
<dbReference type="Gene3D" id="1.10.287.660">
    <property type="entry name" value="Helix hairpin bin"/>
    <property type="match status" value="1"/>
</dbReference>
<evidence type="ECO:0000256" key="2">
    <source>
        <dbReference type="ARBA" id="ARBA00007002"/>
    </source>
</evidence>
<sequence>MARPKEKAQNMLNRFLRAKQEELGVVKPSSQNKRTRPWRTSEVEDLPSCERYRSQVLREIGAKVLEIQNASLGEAALRDLNDAINKLIREKGSWERRIVELGGKRYAQQPSAGGNAGDGAVSAARSDGYRYFGAAKDLPGVKELFEAPPAQDRKRSRAEMLRAVDADYYGFRDDDTGALADAELSAERKLRNHALTQWEKSRRAAEDAAKASGADAHVLPSRSVDEALELAAVHDPLPGRAEIEARMLEHKKQELLARLS</sequence>
<dbReference type="Proteomes" id="UP000660262">
    <property type="component" value="Unassembled WGS sequence"/>
</dbReference>
<keyword evidence="3" id="KW-0539">Nucleus</keyword>
<dbReference type="OrthoDB" id="1739576at2759"/>
<evidence type="ECO:0000256" key="3">
    <source>
        <dbReference type="ARBA" id="ARBA00023242"/>
    </source>
</evidence>
<dbReference type="FunFam" id="1.10.287.660:FF:000001">
    <property type="entry name" value="pre-mRNA-splicing factor ISY1 homolog"/>
    <property type="match status" value="1"/>
</dbReference>
<reference evidence="5" key="1">
    <citation type="submission" date="2020-10" db="EMBL/GenBank/DDBJ databases">
        <title>Unveiling of a novel bifunctional photoreceptor, Dualchrome1, isolated from a cosmopolitan green alga.</title>
        <authorList>
            <person name="Suzuki S."/>
            <person name="Kawachi M."/>
        </authorList>
    </citation>
    <scope>NUCLEOTIDE SEQUENCE</scope>
    <source>
        <strain evidence="5">NIES 2893</strain>
    </source>
</reference>
<dbReference type="AlphaFoldDB" id="A0A830H4C7"/>
<evidence type="ECO:0000256" key="1">
    <source>
        <dbReference type="ARBA" id="ARBA00004123"/>
    </source>
</evidence>
<keyword evidence="6" id="KW-1185">Reference proteome</keyword>
<comment type="caution">
    <text evidence="5">The sequence shown here is derived from an EMBL/GenBank/DDBJ whole genome shotgun (WGS) entry which is preliminary data.</text>
</comment>
<evidence type="ECO:0008006" key="7">
    <source>
        <dbReference type="Google" id="ProtNLM"/>
    </source>
</evidence>
<feature type="region of interest" description="Disordered" evidence="4">
    <location>
        <begin position="25"/>
        <end position="45"/>
    </location>
</feature>
<dbReference type="InterPro" id="IPR029012">
    <property type="entry name" value="Helix_hairpin_bin_sf"/>
</dbReference>
<name>A0A830H4C7_9CHLO</name>
<evidence type="ECO:0000313" key="6">
    <source>
        <dbReference type="Proteomes" id="UP000660262"/>
    </source>
</evidence>
<accession>A0A830H4C7</accession>
<comment type="subcellular location">
    <subcellularLocation>
        <location evidence="1">Nucleus</location>
    </subcellularLocation>
</comment>
<gene>
    <name evidence="5" type="ORF">PPROV_000022400</name>
</gene>
<evidence type="ECO:0000313" key="5">
    <source>
        <dbReference type="EMBL" id="GHP01468.1"/>
    </source>
</evidence>
<comment type="similarity">
    <text evidence="2">Belongs to the ISY1 family.</text>
</comment>
<dbReference type="GO" id="GO:0005634">
    <property type="term" value="C:nucleus"/>
    <property type="evidence" value="ECO:0007669"/>
    <property type="project" value="UniProtKB-SubCell"/>
</dbReference>
<evidence type="ECO:0000256" key="4">
    <source>
        <dbReference type="SAM" id="MobiDB-lite"/>
    </source>
</evidence>
<dbReference type="PANTHER" id="PTHR13021">
    <property type="entry name" value="PRE-MRNA-SPLICING FACTOR ISY1"/>
    <property type="match status" value="1"/>
</dbReference>
<dbReference type="GO" id="GO:0000350">
    <property type="term" value="P:generation of catalytic spliceosome for second transesterification step"/>
    <property type="evidence" value="ECO:0007669"/>
    <property type="project" value="InterPro"/>
</dbReference>
<dbReference type="InterPro" id="IPR037200">
    <property type="entry name" value="Isy1_sf"/>
</dbReference>